<evidence type="ECO:0000313" key="2">
    <source>
        <dbReference type="EMBL" id="CAB4834572.1"/>
    </source>
</evidence>
<dbReference type="AlphaFoldDB" id="A0A6J7JJH2"/>
<name>A0A6J7JJH2_9ZZZZ</name>
<reference evidence="3" key="1">
    <citation type="submission" date="2020-05" db="EMBL/GenBank/DDBJ databases">
        <authorList>
            <person name="Chiriac C."/>
            <person name="Salcher M."/>
            <person name="Ghai R."/>
            <person name="Kavagutti S V."/>
        </authorList>
    </citation>
    <scope>NUCLEOTIDE SEQUENCE</scope>
</reference>
<dbReference type="PANTHER" id="PTHR39683">
    <property type="entry name" value="CONSERVED PROTEIN TB16.3"/>
    <property type="match status" value="1"/>
</dbReference>
<dbReference type="PANTHER" id="PTHR39683:SF4">
    <property type="entry name" value="COENZYME Q-BINDING PROTEIN COQ10 START DOMAIN-CONTAINING PROTEIN"/>
    <property type="match status" value="1"/>
</dbReference>
<dbReference type="EMBL" id="CAFABA010000099">
    <property type="protein sequence ID" value="CAB4834572.1"/>
    <property type="molecule type" value="Genomic_DNA"/>
</dbReference>
<gene>
    <name evidence="1" type="ORF">UFOPK2754_01773</name>
    <name evidence="2" type="ORF">UFOPK3139_02127</name>
    <name evidence="3" type="ORF">UFOPK3543_03386</name>
</gene>
<dbReference type="InterPro" id="IPR019587">
    <property type="entry name" value="Polyketide_cyclase/dehydratase"/>
</dbReference>
<protein>
    <submittedName>
        <fullName evidence="3">Unannotated protein</fullName>
    </submittedName>
</protein>
<dbReference type="EMBL" id="CAFBMH010000265">
    <property type="protein sequence ID" value="CAB4943545.1"/>
    <property type="molecule type" value="Genomic_DNA"/>
</dbReference>
<dbReference type="EMBL" id="CAEZYR010000064">
    <property type="protein sequence ID" value="CAB4750428.1"/>
    <property type="molecule type" value="Genomic_DNA"/>
</dbReference>
<dbReference type="SUPFAM" id="SSF55961">
    <property type="entry name" value="Bet v1-like"/>
    <property type="match status" value="1"/>
</dbReference>
<evidence type="ECO:0000313" key="1">
    <source>
        <dbReference type="EMBL" id="CAB4750428.1"/>
    </source>
</evidence>
<proteinExistence type="predicted"/>
<accession>A0A6J7JJH2</accession>
<evidence type="ECO:0000313" key="3">
    <source>
        <dbReference type="EMBL" id="CAB4943545.1"/>
    </source>
</evidence>
<dbReference type="Gene3D" id="3.30.530.20">
    <property type="match status" value="1"/>
</dbReference>
<sequence length="152" mass="16849">MSDQAVQRAIIQASPDRCYAVAGDFASYPEWAHDVKQATILTTDDNGRGGEVEFRAAAMGRSTTYVLRYNYGSNPLRISWRLMRGDLVTRLDGEYEFAPVPGDPDSTEVTYYLVVDLAVPLPGFVKRRAEARIMHTALDELKAAAEDTSEAK</sequence>
<dbReference type="Pfam" id="PF10604">
    <property type="entry name" value="Polyketide_cyc2"/>
    <property type="match status" value="1"/>
</dbReference>
<dbReference type="InterPro" id="IPR023393">
    <property type="entry name" value="START-like_dom_sf"/>
</dbReference>
<organism evidence="3">
    <name type="scientific">freshwater metagenome</name>
    <dbReference type="NCBI Taxonomy" id="449393"/>
    <lineage>
        <taxon>unclassified sequences</taxon>
        <taxon>metagenomes</taxon>
        <taxon>ecological metagenomes</taxon>
    </lineage>
</organism>